<organism evidence="2 3">
    <name type="scientific">Aquimixticola soesokkakensis</name>
    <dbReference type="NCBI Taxonomy" id="1519096"/>
    <lineage>
        <taxon>Bacteria</taxon>
        <taxon>Pseudomonadati</taxon>
        <taxon>Pseudomonadota</taxon>
        <taxon>Alphaproteobacteria</taxon>
        <taxon>Rhodobacterales</taxon>
        <taxon>Paracoccaceae</taxon>
        <taxon>Aquimixticola</taxon>
    </lineage>
</organism>
<reference evidence="2 3" key="1">
    <citation type="submission" date="2017-03" db="EMBL/GenBank/DDBJ databases">
        <authorList>
            <person name="Afonso C.L."/>
            <person name="Miller P.J."/>
            <person name="Scott M.A."/>
            <person name="Spackman E."/>
            <person name="Goraichik I."/>
            <person name="Dimitrov K.M."/>
            <person name="Suarez D.L."/>
            <person name="Swayne D.E."/>
        </authorList>
    </citation>
    <scope>NUCLEOTIDE SEQUENCE [LARGE SCALE GENOMIC DNA]</scope>
    <source>
        <strain evidence="2 3">CECT 8620</strain>
    </source>
</reference>
<dbReference type="EMBL" id="FWFS01000001">
    <property type="protein sequence ID" value="SLN18849.1"/>
    <property type="molecule type" value="Genomic_DNA"/>
</dbReference>
<evidence type="ECO:0000313" key="3">
    <source>
        <dbReference type="Proteomes" id="UP000193862"/>
    </source>
</evidence>
<gene>
    <name evidence="2" type="ORF">AQS8620_00410</name>
</gene>
<dbReference type="OrthoDB" id="7857759at2"/>
<dbReference type="Gene3D" id="2.30.30.40">
    <property type="entry name" value="SH3 Domains"/>
    <property type="match status" value="1"/>
</dbReference>
<dbReference type="RefSeq" id="WP_085835137.1">
    <property type="nucleotide sequence ID" value="NZ_FWFS01000001.1"/>
</dbReference>
<evidence type="ECO:0000313" key="2">
    <source>
        <dbReference type="EMBL" id="SLN18849.1"/>
    </source>
</evidence>
<protein>
    <submittedName>
        <fullName evidence="2">Bacterial SH3 domain protein</fullName>
    </submittedName>
</protein>
<feature type="domain" description="SH3b" evidence="1">
    <location>
        <begin position="116"/>
        <end position="181"/>
    </location>
</feature>
<dbReference type="AlphaFoldDB" id="A0A1Y5RJ51"/>
<accession>A0A1Y5RJ51</accession>
<name>A0A1Y5RJ51_9RHOB</name>
<dbReference type="PROSITE" id="PS51781">
    <property type="entry name" value="SH3B"/>
    <property type="match status" value="1"/>
</dbReference>
<dbReference type="Pfam" id="PF08239">
    <property type="entry name" value="SH3_3"/>
    <property type="match status" value="1"/>
</dbReference>
<dbReference type="InterPro" id="IPR003646">
    <property type="entry name" value="SH3-like_bac-type"/>
</dbReference>
<sequence>MLRLTALTIAGLYVTFAIAGRDLSETEQLALVQARGENSPMVQTLAQGFTSKSMRQGDYVPTLAELDINPLEQAGGTTADVGRASSDGDLVQLASLESAVTMTDAAPQALEIAPEPTLRTVTANVVNVRGGPSTAYDVLGQVARADIVAVVSDPDEAWVKIRVEGDGVEGFMSARYLAAFE</sequence>
<evidence type="ECO:0000259" key="1">
    <source>
        <dbReference type="PROSITE" id="PS51781"/>
    </source>
</evidence>
<keyword evidence="3" id="KW-1185">Reference proteome</keyword>
<dbReference type="Proteomes" id="UP000193862">
    <property type="component" value="Unassembled WGS sequence"/>
</dbReference>
<proteinExistence type="predicted"/>